<accession>A0A378QYK2</accession>
<evidence type="ECO:0000313" key="2">
    <source>
        <dbReference type="Proteomes" id="UP000254065"/>
    </source>
</evidence>
<dbReference type="RefSeq" id="WP_029103051.1">
    <property type="nucleotide sequence ID" value="NZ_UGQB01000004.1"/>
</dbReference>
<proteinExistence type="predicted"/>
<dbReference type="STRING" id="1122244.GCA_000426885_01471"/>
<dbReference type="AlphaFoldDB" id="A0A378QYK2"/>
<organism evidence="1 2">
    <name type="scientific">Moraxella caprae</name>
    <dbReference type="NCBI Taxonomy" id="90240"/>
    <lineage>
        <taxon>Bacteria</taxon>
        <taxon>Pseudomonadati</taxon>
        <taxon>Pseudomonadota</taxon>
        <taxon>Gammaproteobacteria</taxon>
        <taxon>Moraxellales</taxon>
        <taxon>Moraxellaceae</taxon>
        <taxon>Moraxella</taxon>
    </lineage>
</organism>
<gene>
    <name evidence="1" type="ORF">NCTC12877_01114</name>
</gene>
<sequence length="85" mass="9767">MQSQLVVIAENHLIEELKTVIEGFIGQHQDKANVITIETKLQKPMVYDDIRQLKGILNKHYPKPLTDEDIENGIHQGIMQRAMMS</sequence>
<protein>
    <submittedName>
        <fullName evidence="1">Uncharacterized protein</fullName>
    </submittedName>
</protein>
<dbReference type="EMBL" id="UGQB01000004">
    <property type="protein sequence ID" value="STZ08123.1"/>
    <property type="molecule type" value="Genomic_DNA"/>
</dbReference>
<dbReference type="Proteomes" id="UP000254065">
    <property type="component" value="Unassembled WGS sequence"/>
</dbReference>
<reference evidence="1 2" key="1">
    <citation type="submission" date="2018-06" db="EMBL/GenBank/DDBJ databases">
        <authorList>
            <consortium name="Pathogen Informatics"/>
            <person name="Doyle S."/>
        </authorList>
    </citation>
    <scope>NUCLEOTIDE SEQUENCE [LARGE SCALE GENOMIC DNA]</scope>
    <source>
        <strain evidence="1 2">NCTC12877</strain>
    </source>
</reference>
<keyword evidence="2" id="KW-1185">Reference proteome</keyword>
<name>A0A378QYK2_9GAMM</name>
<evidence type="ECO:0000313" key="1">
    <source>
        <dbReference type="EMBL" id="STZ08123.1"/>
    </source>
</evidence>
<dbReference type="OrthoDB" id="9922434at2"/>